<organism evidence="2">
    <name type="scientific">Alkalihalophilus sp. As8PL</name>
    <dbReference type="NCBI Taxonomy" id="3237103"/>
    <lineage>
        <taxon>Bacteria</taxon>
        <taxon>Bacillati</taxon>
        <taxon>Bacillota</taxon>
        <taxon>Bacilli</taxon>
        <taxon>Bacillales</taxon>
        <taxon>Bacillaceae</taxon>
        <taxon>Alkalihalophilus</taxon>
    </lineage>
</organism>
<proteinExistence type="predicted"/>
<dbReference type="EMBL" id="CP162551">
    <property type="protein sequence ID" value="XDI37644.1"/>
    <property type="molecule type" value="Genomic_DNA"/>
</dbReference>
<feature type="transmembrane region" description="Helical" evidence="1">
    <location>
        <begin position="7"/>
        <end position="29"/>
    </location>
</feature>
<gene>
    <name evidence="2" type="ORF">AB3N04_04815</name>
</gene>
<dbReference type="AlphaFoldDB" id="A0AB39BW46"/>
<name>A0AB39BW46_9BACI</name>
<dbReference type="RefSeq" id="WP_368504974.1">
    <property type="nucleotide sequence ID" value="NZ_CP162551.1"/>
</dbReference>
<keyword evidence="1" id="KW-0812">Transmembrane</keyword>
<feature type="transmembrane region" description="Helical" evidence="1">
    <location>
        <begin position="70"/>
        <end position="90"/>
    </location>
</feature>
<protein>
    <submittedName>
        <fullName evidence="2">Uncharacterized protein</fullName>
    </submittedName>
</protein>
<feature type="transmembrane region" description="Helical" evidence="1">
    <location>
        <begin position="41"/>
        <end position="63"/>
    </location>
</feature>
<sequence length="91" mass="10292">MNSTLAMVLRVLLIVTSFIIVPLSLWFATGFIGEYGDDAPMFIAPGYLIPLVLWIVGFIIHFFKNYFHVGMVMMGGPLLFYVVLFTMAAFY</sequence>
<evidence type="ECO:0000256" key="1">
    <source>
        <dbReference type="SAM" id="Phobius"/>
    </source>
</evidence>
<reference evidence="2" key="1">
    <citation type="submission" date="2024-07" db="EMBL/GenBank/DDBJ databases">
        <title>Identification and characteristics of an arsenic-resistant bacterial isolate, which belongs to a novel species.</title>
        <authorList>
            <person name="Juszczyk A."/>
            <person name="Kowalczyk A."/>
            <person name="Was K."/>
            <person name="Kosowicz W."/>
            <person name="Budzyn A."/>
            <person name="Latowski D."/>
        </authorList>
    </citation>
    <scope>NUCLEOTIDE SEQUENCE</scope>
    <source>
        <strain evidence="2">As8PL</strain>
    </source>
</reference>
<evidence type="ECO:0000313" key="2">
    <source>
        <dbReference type="EMBL" id="XDI37644.1"/>
    </source>
</evidence>
<accession>A0AB39BW46</accession>
<keyword evidence="1" id="KW-0472">Membrane</keyword>
<keyword evidence="1" id="KW-1133">Transmembrane helix</keyword>